<keyword evidence="4 9" id="KW-0812">Transmembrane</keyword>
<dbReference type="GO" id="GO:0005886">
    <property type="term" value="C:plasma membrane"/>
    <property type="evidence" value="ECO:0007669"/>
    <property type="project" value="UniProtKB-SubCell"/>
</dbReference>
<feature type="transmembrane region" description="Helical" evidence="9">
    <location>
        <begin position="428"/>
        <end position="447"/>
    </location>
</feature>
<dbReference type="FunFam" id="1.20.1560.10:FF:000011">
    <property type="entry name" value="Multidrug ABC transporter ATP-binding protein"/>
    <property type="match status" value="1"/>
</dbReference>
<evidence type="ECO:0000256" key="3">
    <source>
        <dbReference type="ARBA" id="ARBA00022475"/>
    </source>
</evidence>
<keyword evidence="8 9" id="KW-0472">Membrane</keyword>
<dbReference type="Proteomes" id="UP000014227">
    <property type="component" value="Chromosome I"/>
</dbReference>
<evidence type="ECO:0000313" key="12">
    <source>
        <dbReference type="EMBL" id="CCW34644.1"/>
    </source>
</evidence>
<evidence type="ECO:0000259" key="11">
    <source>
        <dbReference type="PROSITE" id="PS50929"/>
    </source>
</evidence>
<dbReference type="Gene3D" id="3.40.50.300">
    <property type="entry name" value="P-loop containing nucleotide triphosphate hydrolases"/>
    <property type="match status" value="1"/>
</dbReference>
<dbReference type="InParanoid" id="S0ETA4"/>
<dbReference type="GO" id="GO:0015421">
    <property type="term" value="F:ABC-type oligopeptide transporter activity"/>
    <property type="evidence" value="ECO:0007669"/>
    <property type="project" value="TreeGrafter"/>
</dbReference>
<evidence type="ECO:0000256" key="4">
    <source>
        <dbReference type="ARBA" id="ARBA00022692"/>
    </source>
</evidence>
<evidence type="ECO:0000256" key="1">
    <source>
        <dbReference type="ARBA" id="ARBA00004651"/>
    </source>
</evidence>
<dbReference type="InterPro" id="IPR036640">
    <property type="entry name" value="ABC1_TM_sf"/>
</dbReference>
<dbReference type="PANTHER" id="PTHR43394:SF1">
    <property type="entry name" value="ATP-BINDING CASSETTE SUB-FAMILY B MEMBER 10, MITOCHONDRIAL"/>
    <property type="match status" value="1"/>
</dbReference>
<dbReference type="HOGENOM" id="CLU_000604_84_3_0"/>
<dbReference type="PROSITE" id="PS00211">
    <property type="entry name" value="ABC_TRANSPORTER_1"/>
    <property type="match status" value="1"/>
</dbReference>
<dbReference type="SMART" id="SM00382">
    <property type="entry name" value="AAA"/>
    <property type="match status" value="1"/>
</dbReference>
<proteinExistence type="predicted"/>
<dbReference type="SUPFAM" id="SSF52540">
    <property type="entry name" value="P-loop containing nucleoside triphosphate hydrolases"/>
    <property type="match status" value="1"/>
</dbReference>
<dbReference type="STRING" id="454171.CP488_00334"/>
<comment type="subcellular location">
    <subcellularLocation>
        <location evidence="1">Cell membrane</location>
        <topology evidence="1">Multi-pass membrane protein</topology>
    </subcellularLocation>
</comment>
<evidence type="ECO:0000256" key="7">
    <source>
        <dbReference type="ARBA" id="ARBA00022989"/>
    </source>
</evidence>
<feature type="transmembrane region" description="Helical" evidence="9">
    <location>
        <begin position="320"/>
        <end position="338"/>
    </location>
</feature>
<dbReference type="InterPro" id="IPR003593">
    <property type="entry name" value="AAA+_ATPase"/>
</dbReference>
<dbReference type="GO" id="GO:0005524">
    <property type="term" value="F:ATP binding"/>
    <property type="evidence" value="ECO:0007669"/>
    <property type="project" value="UniProtKB-KW"/>
</dbReference>
<dbReference type="Pfam" id="PF00664">
    <property type="entry name" value="ABC_membrane"/>
    <property type="match status" value="1"/>
</dbReference>
<feature type="transmembrane region" description="Helical" evidence="9">
    <location>
        <begin position="345"/>
        <end position="363"/>
    </location>
</feature>
<reference evidence="13" key="1">
    <citation type="submission" date="2013-03" db="EMBL/GenBank/DDBJ databases">
        <title>Genome sequence of Chthonomonas calidirosea, the first sequenced genome from the Armatimonadetes phylum (formally candidate division OP10).</title>
        <authorList>
            <person name="Lee K.C.Y."/>
            <person name="Morgan X.C."/>
            <person name="Dunfield P.F."/>
            <person name="Tamas I."/>
            <person name="Houghton K.M."/>
            <person name="Vyssotski M."/>
            <person name="Ryan J.L.J."/>
            <person name="Lagutin K."/>
            <person name="McDonald I.R."/>
            <person name="Stott M.B."/>
        </authorList>
    </citation>
    <scope>NUCLEOTIDE SEQUENCE [LARGE SCALE GENOMIC DNA]</scope>
    <source>
        <strain evidence="13">DSM 23976 / ICMP 18418 / T49</strain>
    </source>
</reference>
<dbReference type="KEGG" id="ccz:CCALI_00820"/>
<dbReference type="InterPro" id="IPR027417">
    <property type="entry name" value="P-loop_NTPase"/>
</dbReference>
<protein>
    <submittedName>
        <fullName evidence="12">ABC-type multidrug transport system, ATPase and permease components</fullName>
    </submittedName>
</protein>
<keyword evidence="5" id="KW-0547">Nucleotide-binding</keyword>
<dbReference type="PATRIC" id="fig|1303518.3.peg.829"/>
<dbReference type="PANTHER" id="PTHR43394">
    <property type="entry name" value="ATP-DEPENDENT PERMEASE MDL1, MITOCHONDRIAL"/>
    <property type="match status" value="1"/>
</dbReference>
<organism evidence="12 13">
    <name type="scientific">Chthonomonas calidirosea (strain DSM 23976 / ICMP 18418 / T49)</name>
    <dbReference type="NCBI Taxonomy" id="1303518"/>
    <lineage>
        <taxon>Bacteria</taxon>
        <taxon>Bacillati</taxon>
        <taxon>Armatimonadota</taxon>
        <taxon>Chthonomonadia</taxon>
        <taxon>Chthonomonadales</taxon>
        <taxon>Chthonomonadaceae</taxon>
        <taxon>Chthonomonas</taxon>
    </lineage>
</organism>
<dbReference type="SUPFAM" id="SSF90123">
    <property type="entry name" value="ABC transporter transmembrane region"/>
    <property type="match status" value="1"/>
</dbReference>
<dbReference type="PROSITE" id="PS50929">
    <property type="entry name" value="ABC_TM1F"/>
    <property type="match status" value="1"/>
</dbReference>
<evidence type="ECO:0000259" key="10">
    <source>
        <dbReference type="PROSITE" id="PS50893"/>
    </source>
</evidence>
<dbReference type="Gene3D" id="1.20.1560.10">
    <property type="entry name" value="ABC transporter type 1, transmembrane domain"/>
    <property type="match status" value="1"/>
</dbReference>
<dbReference type="OrthoDB" id="9762778at2"/>
<keyword evidence="7 9" id="KW-1133">Transmembrane helix</keyword>
<dbReference type="InterPro" id="IPR011527">
    <property type="entry name" value="ABC1_TM_dom"/>
</dbReference>
<evidence type="ECO:0000256" key="5">
    <source>
        <dbReference type="ARBA" id="ARBA00022741"/>
    </source>
</evidence>
<dbReference type="InterPro" id="IPR017871">
    <property type="entry name" value="ABC_transporter-like_CS"/>
</dbReference>
<dbReference type="AlphaFoldDB" id="S0ETA4"/>
<dbReference type="GO" id="GO:0090374">
    <property type="term" value="P:oligopeptide export from mitochondrion"/>
    <property type="evidence" value="ECO:0007669"/>
    <property type="project" value="TreeGrafter"/>
</dbReference>
<dbReference type="CDD" id="cd18563">
    <property type="entry name" value="ABC_6TM_exporter_like"/>
    <property type="match status" value="1"/>
</dbReference>
<evidence type="ECO:0000256" key="6">
    <source>
        <dbReference type="ARBA" id="ARBA00022840"/>
    </source>
</evidence>
<evidence type="ECO:0000313" key="13">
    <source>
        <dbReference type="Proteomes" id="UP000014227"/>
    </source>
</evidence>
<dbReference type="EMBL" id="HF951689">
    <property type="protein sequence ID" value="CCW34644.1"/>
    <property type="molecule type" value="Genomic_DNA"/>
</dbReference>
<accession>S0ETA4</accession>
<gene>
    <name evidence="12" type="ORF">CCALI_00820</name>
</gene>
<dbReference type="InterPro" id="IPR039421">
    <property type="entry name" value="Type_1_exporter"/>
</dbReference>
<dbReference type="Pfam" id="PF00005">
    <property type="entry name" value="ABC_tran"/>
    <property type="match status" value="1"/>
</dbReference>
<dbReference type="FunFam" id="3.40.50.300:FF:000218">
    <property type="entry name" value="Multidrug ABC transporter ATP-binding protein"/>
    <property type="match status" value="1"/>
</dbReference>
<evidence type="ECO:0000256" key="8">
    <source>
        <dbReference type="ARBA" id="ARBA00023136"/>
    </source>
</evidence>
<dbReference type="PROSITE" id="PS50893">
    <property type="entry name" value="ABC_TRANSPORTER_2"/>
    <property type="match status" value="1"/>
</dbReference>
<feature type="domain" description="ABC transmembrane type-1" evidence="11">
    <location>
        <begin position="200"/>
        <end position="484"/>
    </location>
</feature>
<dbReference type="RefSeq" id="WP_016482202.1">
    <property type="nucleotide sequence ID" value="NC_021487.1"/>
</dbReference>
<dbReference type="eggNOG" id="COG1132">
    <property type="taxonomic scope" value="Bacteria"/>
</dbReference>
<keyword evidence="3" id="KW-1003">Cell membrane</keyword>
<keyword evidence="13" id="KW-1185">Reference proteome</keyword>
<keyword evidence="6" id="KW-0067">ATP-binding</keyword>
<evidence type="ECO:0000256" key="2">
    <source>
        <dbReference type="ARBA" id="ARBA00022448"/>
    </source>
</evidence>
<feature type="transmembrane region" description="Helical" evidence="9">
    <location>
        <begin position="197"/>
        <end position="220"/>
    </location>
</feature>
<sequence>MPILETLPEEVENSLRTLRAGDLKDEQADETLQKLLGSDTGFPTAITPRITFATDLNVAGEFATEWLVVDDTHIYVFAPDGEGSAEIRYAIPLSSVRRVTAEMQVGNGLIELETDTTVIPLLRYSLSVVAEANAIARQLNAMVKGEEPHLEALKETRKRLCPRCHRILPPETNVCPACIDKRATLIRLFSFLAPYKGLVALGLALLLCSTVTDLTPPYIVGRMVDLLIRQTRANDHRLLPLVMWVLLLACMRVLSAAINYGQQRLNPWLGGRVSMDIRMALFRKLSQFSLGYYDKRSTGSVMSRITNDADNLWDFITGGIPWLVSNTLTLVGIGLVLFRINWQLALLMLIPAPFIFFLTRWFMPRARARFHVVWHRISKLYSALNSALSGIKVVKAFAQEHREVERFRRRAEAVFRASFEANAFRATYWPLLGLLMSAGSYIIWIAGGSKVLQNHGIMTIGELTMFNGYLMQFYQPFMNFSQVMDWSTRSMTAAERVFEILDTEPDIRDSENSVPMPTMRGEVKFENVSFSYDKAHYALENFNLEVKPGEMIGLVGHSGAGKTTIINLLSRFYDVTEGRITIDGVDIRDIRLEDYHRHFGIVPQEPFLFPGTIRDNIAYAHPEATPEEVMRAAKAANCHEFILRFPDGYDTQVGERGQRVSGGERQRISIARAILHNPKILILDEATASVDTEAEKQIQEAIARLVEGRTTFAIAHRLSTLRNADRLVVMKEGKMVEMGTHEELMEKDGVYANLVRIQSEINKLRAV</sequence>
<dbReference type="FunCoup" id="S0ETA4">
    <property type="interactions" value="351"/>
</dbReference>
<feature type="domain" description="ABC transporter" evidence="10">
    <location>
        <begin position="523"/>
        <end position="757"/>
    </location>
</feature>
<name>S0ETA4_CHTCT</name>
<dbReference type="GO" id="GO:0016887">
    <property type="term" value="F:ATP hydrolysis activity"/>
    <property type="evidence" value="ECO:0007669"/>
    <property type="project" value="InterPro"/>
</dbReference>
<evidence type="ECO:0000256" key="9">
    <source>
        <dbReference type="SAM" id="Phobius"/>
    </source>
</evidence>
<dbReference type="InterPro" id="IPR003439">
    <property type="entry name" value="ABC_transporter-like_ATP-bd"/>
</dbReference>
<feature type="transmembrane region" description="Helical" evidence="9">
    <location>
        <begin position="241"/>
        <end position="260"/>
    </location>
</feature>
<keyword evidence="2" id="KW-0813">Transport</keyword>